<dbReference type="Proteomes" id="UP001151760">
    <property type="component" value="Unassembled WGS sequence"/>
</dbReference>
<protein>
    <submittedName>
        <fullName evidence="1">Uncharacterized protein</fullName>
    </submittedName>
</protein>
<comment type="caution">
    <text evidence="1">The sequence shown here is derived from an EMBL/GenBank/DDBJ whole genome shotgun (WGS) entry which is preliminary data.</text>
</comment>
<proteinExistence type="predicted"/>
<dbReference type="EMBL" id="BQNB010012154">
    <property type="protein sequence ID" value="GJS99899.1"/>
    <property type="molecule type" value="Genomic_DNA"/>
</dbReference>
<reference evidence="1" key="1">
    <citation type="journal article" date="2022" name="Int. J. Mol. Sci.">
        <title>Draft Genome of Tanacetum Coccineum: Genomic Comparison of Closely Related Tanacetum-Family Plants.</title>
        <authorList>
            <person name="Yamashiro T."/>
            <person name="Shiraishi A."/>
            <person name="Nakayama K."/>
            <person name="Satake H."/>
        </authorList>
    </citation>
    <scope>NUCLEOTIDE SEQUENCE</scope>
</reference>
<organism evidence="1 2">
    <name type="scientific">Tanacetum coccineum</name>
    <dbReference type="NCBI Taxonomy" id="301880"/>
    <lineage>
        <taxon>Eukaryota</taxon>
        <taxon>Viridiplantae</taxon>
        <taxon>Streptophyta</taxon>
        <taxon>Embryophyta</taxon>
        <taxon>Tracheophyta</taxon>
        <taxon>Spermatophyta</taxon>
        <taxon>Magnoliopsida</taxon>
        <taxon>eudicotyledons</taxon>
        <taxon>Gunneridae</taxon>
        <taxon>Pentapetalae</taxon>
        <taxon>asterids</taxon>
        <taxon>campanulids</taxon>
        <taxon>Asterales</taxon>
        <taxon>Asteraceae</taxon>
        <taxon>Asteroideae</taxon>
        <taxon>Anthemideae</taxon>
        <taxon>Anthemidinae</taxon>
        <taxon>Tanacetum</taxon>
    </lineage>
</organism>
<name>A0ABQ5AB87_9ASTR</name>
<keyword evidence="2" id="KW-1185">Reference proteome</keyword>
<accession>A0ABQ5AB87</accession>
<gene>
    <name evidence="1" type="ORF">Tco_0821069</name>
</gene>
<reference evidence="1" key="2">
    <citation type="submission" date="2022-01" db="EMBL/GenBank/DDBJ databases">
        <authorList>
            <person name="Yamashiro T."/>
            <person name="Shiraishi A."/>
            <person name="Satake H."/>
            <person name="Nakayama K."/>
        </authorList>
    </citation>
    <scope>NUCLEOTIDE SEQUENCE</scope>
</reference>
<sequence>MSFRLPYSNKRESGIELYIGLWLTPLRYTAFFSDGWLKNWCADTLSDSRSSNGTPWFTTWKKPRVSAAWTMDLTTWSWLGPSSSDRSMVMFSSDTVAFCLLMRWLKESELFIGEALRASEKRDWCFSVF</sequence>
<evidence type="ECO:0000313" key="2">
    <source>
        <dbReference type="Proteomes" id="UP001151760"/>
    </source>
</evidence>
<evidence type="ECO:0000313" key="1">
    <source>
        <dbReference type="EMBL" id="GJS99899.1"/>
    </source>
</evidence>